<dbReference type="PANTHER" id="PTHR43581:SF4">
    <property type="entry name" value="ATP_GTP PHOSPHATASE"/>
    <property type="match status" value="1"/>
</dbReference>
<dbReference type="InterPro" id="IPR051396">
    <property type="entry name" value="Bact_Antivir_Def_Nuclease"/>
</dbReference>
<organism evidence="2 3">
    <name type="scientific">Sphingobium fuliginis (strain ATCC 27551)</name>
    <dbReference type="NCBI Taxonomy" id="336203"/>
    <lineage>
        <taxon>Bacteria</taxon>
        <taxon>Pseudomonadati</taxon>
        <taxon>Pseudomonadota</taxon>
        <taxon>Alphaproteobacteria</taxon>
        <taxon>Sphingomonadales</taxon>
        <taxon>Sphingomonadaceae</taxon>
        <taxon>Sphingobium</taxon>
    </lineage>
</organism>
<dbReference type="Proteomes" id="UP000628109">
    <property type="component" value="Unassembled WGS sequence"/>
</dbReference>
<protein>
    <recommendedName>
        <fullName evidence="1">ATPase AAA-type core domain-containing protein</fullName>
    </recommendedName>
</protein>
<name>A0ABQ1F9K5_SPHSA</name>
<dbReference type="EMBL" id="BMDU01000010">
    <property type="protein sequence ID" value="GGA04005.1"/>
    <property type="molecule type" value="Genomic_DNA"/>
</dbReference>
<dbReference type="SUPFAM" id="SSF52540">
    <property type="entry name" value="P-loop containing nucleoside triphosphate hydrolases"/>
    <property type="match status" value="1"/>
</dbReference>
<gene>
    <name evidence="2" type="ORF">GCM10019071_38330</name>
</gene>
<accession>A0ABQ1F9K5</accession>
<dbReference type="PANTHER" id="PTHR43581">
    <property type="entry name" value="ATP/GTP PHOSPHATASE"/>
    <property type="match status" value="1"/>
</dbReference>
<proteinExistence type="predicted"/>
<dbReference type="InterPro" id="IPR003959">
    <property type="entry name" value="ATPase_AAA_core"/>
</dbReference>
<evidence type="ECO:0000313" key="2">
    <source>
        <dbReference type="EMBL" id="GGA04005.1"/>
    </source>
</evidence>
<dbReference type="Gene3D" id="3.40.50.300">
    <property type="entry name" value="P-loop containing nucleotide triphosphate hydrolases"/>
    <property type="match status" value="2"/>
</dbReference>
<reference evidence="3" key="1">
    <citation type="journal article" date="2019" name="Int. J. Syst. Evol. Microbiol.">
        <title>The Global Catalogue of Microorganisms (GCM) 10K type strain sequencing project: providing services to taxonomists for standard genome sequencing and annotation.</title>
        <authorList>
            <consortium name="The Broad Institute Genomics Platform"/>
            <consortium name="The Broad Institute Genome Sequencing Center for Infectious Disease"/>
            <person name="Wu L."/>
            <person name="Ma J."/>
        </authorList>
    </citation>
    <scope>NUCLEOTIDE SEQUENCE [LARGE SCALE GENOMIC DNA]</scope>
    <source>
        <strain evidence="3">CCM 7327</strain>
    </source>
</reference>
<keyword evidence="3" id="KW-1185">Reference proteome</keyword>
<feature type="domain" description="ATPase AAA-type core" evidence="1">
    <location>
        <begin position="299"/>
        <end position="390"/>
    </location>
</feature>
<evidence type="ECO:0000313" key="3">
    <source>
        <dbReference type="Proteomes" id="UP000628109"/>
    </source>
</evidence>
<evidence type="ECO:0000259" key="1">
    <source>
        <dbReference type="Pfam" id="PF13304"/>
    </source>
</evidence>
<dbReference type="InterPro" id="IPR027417">
    <property type="entry name" value="P-loop_NTPase"/>
</dbReference>
<comment type="caution">
    <text evidence="2">The sequence shown here is derived from an EMBL/GenBank/DDBJ whole genome shotgun (WGS) entry which is preliminary data.</text>
</comment>
<dbReference type="Pfam" id="PF13304">
    <property type="entry name" value="AAA_21"/>
    <property type="match status" value="1"/>
</dbReference>
<sequence>MAPPEDDIYCRSCPILNSSFNCSMYLKQAVIENSGPLRRIDLDLAFSSEGAPRPIVLVGANGGGKTNILSLITDALFEAAAVHYENVLPARGAGRAWFRVVGGRTTTVGTLGGFTLLRFEHGGESLIYKEKAGTVDPVQARERVSADLAGAVNWPTEGSVKEFPVGDEVSRRIFGDGVYAYFPSSRSEIPYWLNRESLPETEFDVFAAFAKRLRKPIFVERSLDQIKQWLISVILESRAHIGLAVGPEQALQLQVRGDVNATLMSELVLAQCNLVLRRVLDDEDVRFVWLGRKSPDKLAVARGDELFLPNLDALSGGQSILLGLFGTLLRYGDQSSSGHALDLASIEGICIVDEIDSHIHVDLQHRILPSLIKLFPRVQFIISSHSPLFVLGMEKEFGTDGFQLVEMPGGHSVTAETYSEFGKAMQALTATEAFNEKLLSETAQTGLPIIFVEGETDTPYIRRAAQLLGRNELLERCDVQWIGAKDESGQGFHTGKAALDHTLAVLRANPKLSNRPILLLYDNDVNKADADHGIVSVISMPTNDGNSKVRAGIENLLAEASITEADYEAIESRKPNGDVLTRKTLRKAELCQRMCEHGTGDDFVAFGPALDKIEAYLNKVAPQAGDEVGPAPAEA</sequence>